<reference evidence="4 5" key="1">
    <citation type="submission" date="2015-03" db="EMBL/GenBank/DDBJ databases">
        <authorList>
            <consortium name="Pathogen Informatics"/>
            <person name="Murphy D."/>
        </authorList>
    </citation>
    <scope>NUCLEOTIDE SEQUENCE [LARGE SCALE GENOMIC DNA]</scope>
    <source>
        <strain evidence="2 4">SMRU1414</strain>
        <strain evidence="1 5">SMRU1873</strain>
    </source>
</reference>
<protein>
    <submittedName>
        <fullName evidence="2">Phage protein</fullName>
    </submittedName>
</protein>
<dbReference type="Proteomes" id="UP001184693">
    <property type="component" value="Unassembled WGS sequence"/>
</dbReference>
<evidence type="ECO:0000313" key="3">
    <source>
        <dbReference type="EMBL" id="MDS8038066.1"/>
    </source>
</evidence>
<proteinExistence type="predicted"/>
<dbReference type="AlphaFoldDB" id="A0A0T8P8W2"/>
<evidence type="ECO:0000313" key="1">
    <source>
        <dbReference type="EMBL" id="CJA42214.1"/>
    </source>
</evidence>
<dbReference type="EMBL" id="CQVU01000001">
    <property type="protein sequence ID" value="CNZ87647.1"/>
    <property type="molecule type" value="Genomic_DNA"/>
</dbReference>
<organism evidence="2 4">
    <name type="scientific">Streptococcus pneumoniae</name>
    <dbReference type="NCBI Taxonomy" id="1313"/>
    <lineage>
        <taxon>Bacteria</taxon>
        <taxon>Bacillati</taxon>
        <taxon>Bacillota</taxon>
        <taxon>Bacilli</taxon>
        <taxon>Lactobacillales</taxon>
        <taxon>Streptococcaceae</taxon>
        <taxon>Streptococcus</taxon>
    </lineage>
</organism>
<dbReference type="OMA" id="YYWRLAF"/>
<evidence type="ECO:0000313" key="4">
    <source>
        <dbReference type="Proteomes" id="UP000042967"/>
    </source>
</evidence>
<sequence>MKQLAIEAITKPMKLRGISKGIAELDGQRLEIDLDSLMIDFGGESFELDRIAGTKGGNRYFFLCPDCGRRCRLLYKRYLYFSCGTCLDIHKHTLNRSKTDCQYYWELALKEARKVEPGWSPRRGGYMFDSFPERPKYMKQKRYYKHYQKFINYTRKGDSFWLNGLSSLR</sequence>
<dbReference type="EMBL" id="CKTV01000015">
    <property type="protein sequence ID" value="CJA42214.1"/>
    <property type="molecule type" value="Genomic_DNA"/>
</dbReference>
<comment type="caution">
    <text evidence="2">The sequence shown here is derived from an EMBL/GenBank/DDBJ whole genome shotgun (WGS) entry which is preliminary data.</text>
</comment>
<evidence type="ECO:0000313" key="5">
    <source>
        <dbReference type="Proteomes" id="UP000043005"/>
    </source>
</evidence>
<name>A0A0T8P8W2_STREE</name>
<gene>
    <name evidence="2" type="ORF">ERS020924_00184</name>
    <name evidence="1" type="ORF">ERS021383_01139</name>
    <name evidence="3" type="ORF">RLG82_03340</name>
</gene>
<dbReference type="EMBL" id="JAVPGZ010000166">
    <property type="protein sequence ID" value="MDS8038066.1"/>
    <property type="molecule type" value="Genomic_DNA"/>
</dbReference>
<dbReference type="Proteomes" id="UP000042967">
    <property type="component" value="Unassembled WGS sequence"/>
</dbReference>
<dbReference type="RefSeq" id="WP_000811078.1">
    <property type="nucleotide sequence ID" value="NZ_AP018391.1"/>
</dbReference>
<dbReference type="Proteomes" id="UP000043005">
    <property type="component" value="Unassembled WGS sequence"/>
</dbReference>
<accession>A0A0T8P8W2</accession>
<reference evidence="3" key="2">
    <citation type="submission" date="2023-06" db="EMBL/GenBank/DDBJ databases">
        <title>PCVPA Blantyre Malawi Pneumococcal carriage surveillance isolates.</title>
        <authorList>
            <person name="Obolski U."/>
            <person name="Swarthout T.D."/>
            <person name="Kalizang'Oma A."/>
            <person name="Mwalukomo T.S."/>
            <person name="Cave R."/>
            <person name="Brown C."/>
            <person name="Cornick J."/>
            <person name="Kamng'Ona A."/>
            <person name="Msefula J."/>
            <person name="French N."/>
            <person name="Hyderman R."/>
        </authorList>
    </citation>
    <scope>NUCLEOTIDE SEQUENCE</scope>
    <source>
        <strain evidence="3">BVY8TH</strain>
    </source>
</reference>
<evidence type="ECO:0000313" key="2">
    <source>
        <dbReference type="EMBL" id="CNZ87647.1"/>
    </source>
</evidence>